<dbReference type="EMBL" id="JBIRUI010000037">
    <property type="protein sequence ID" value="MFI1719442.1"/>
    <property type="molecule type" value="Genomic_DNA"/>
</dbReference>
<keyword evidence="4" id="KW-1185">Reference proteome</keyword>
<keyword evidence="2" id="KW-0812">Transmembrane</keyword>
<organism evidence="3 4">
    <name type="scientific">Streptomyces litmocidini</name>
    <dbReference type="NCBI Taxonomy" id="67318"/>
    <lineage>
        <taxon>Bacteria</taxon>
        <taxon>Bacillati</taxon>
        <taxon>Actinomycetota</taxon>
        <taxon>Actinomycetes</taxon>
        <taxon>Kitasatosporales</taxon>
        <taxon>Streptomycetaceae</taxon>
        <taxon>Streptomyces</taxon>
    </lineage>
</organism>
<feature type="compositionally biased region" description="Basic and acidic residues" evidence="1">
    <location>
        <begin position="1"/>
        <end position="19"/>
    </location>
</feature>
<keyword evidence="2" id="KW-0472">Membrane</keyword>
<sequence>MRTADRAGRRAAARWERRAAAHPRRRTEDRSEHRTAARTGLTAAVVALLGAVAAAPPGAGEWTAAPAAGRPYAYLEGPAGSVLQDTLSVTNPGAAPLTVRLTGQGAPVSFAARTVRVPARTRADVPFAVTVTADTPPGEHRGTVRAAAADREVRVDLRLRVSGPRLAALTVEDVHVDGATGDLRYTLVNRGTTVLAPRLAVRAEGLLGTLLDRPDRPLPLTLRPGERATRTEPWPDPPALDSVTVRLTATAPGAAPATARAEAAFASGPALSAAAGLLVAAAAGAGYAVRRRGKSRTQPAPEAP</sequence>
<reference evidence="3 4" key="1">
    <citation type="submission" date="2024-10" db="EMBL/GenBank/DDBJ databases">
        <title>The Natural Products Discovery Center: Release of the First 8490 Sequenced Strains for Exploring Actinobacteria Biosynthetic Diversity.</title>
        <authorList>
            <person name="Kalkreuter E."/>
            <person name="Kautsar S.A."/>
            <person name="Yang D."/>
            <person name="Bader C.D."/>
            <person name="Teijaro C.N."/>
            <person name="Fluegel L."/>
            <person name="Davis C.M."/>
            <person name="Simpson J.R."/>
            <person name="Lauterbach L."/>
            <person name="Steele A.D."/>
            <person name="Gui C."/>
            <person name="Meng S."/>
            <person name="Li G."/>
            <person name="Viehrig K."/>
            <person name="Ye F."/>
            <person name="Su P."/>
            <person name="Kiefer A.F."/>
            <person name="Nichols A."/>
            <person name="Cepeda A.J."/>
            <person name="Yan W."/>
            <person name="Fan B."/>
            <person name="Jiang Y."/>
            <person name="Adhikari A."/>
            <person name="Zheng C.-J."/>
            <person name="Schuster L."/>
            <person name="Cowan T.M."/>
            <person name="Smanski M.J."/>
            <person name="Chevrette M.G."/>
            <person name="De Carvalho L.P.S."/>
            <person name="Shen B."/>
        </authorList>
    </citation>
    <scope>NUCLEOTIDE SEQUENCE [LARGE SCALE GENOMIC DNA]</scope>
    <source>
        <strain evidence="3 4">NPDC020602</strain>
    </source>
</reference>
<evidence type="ECO:0000256" key="1">
    <source>
        <dbReference type="SAM" id="MobiDB-lite"/>
    </source>
</evidence>
<proteinExistence type="predicted"/>
<feature type="transmembrane region" description="Helical" evidence="2">
    <location>
        <begin position="270"/>
        <end position="289"/>
    </location>
</feature>
<gene>
    <name evidence="3" type="ORF">ACH407_38505</name>
</gene>
<dbReference type="RefSeq" id="WP_398714249.1">
    <property type="nucleotide sequence ID" value="NZ_JBIRUI010000037.1"/>
</dbReference>
<accession>A0ABW7UMC7</accession>
<feature type="region of interest" description="Disordered" evidence="1">
    <location>
        <begin position="218"/>
        <end position="239"/>
    </location>
</feature>
<evidence type="ECO:0008006" key="5">
    <source>
        <dbReference type="Google" id="ProtNLM"/>
    </source>
</evidence>
<evidence type="ECO:0000256" key="2">
    <source>
        <dbReference type="SAM" id="Phobius"/>
    </source>
</evidence>
<keyword evidence="2" id="KW-1133">Transmembrane helix</keyword>
<protein>
    <recommendedName>
        <fullName evidence="5">DUF916 domain-containing protein</fullName>
    </recommendedName>
</protein>
<comment type="caution">
    <text evidence="3">The sequence shown here is derived from an EMBL/GenBank/DDBJ whole genome shotgun (WGS) entry which is preliminary data.</text>
</comment>
<feature type="compositionally biased region" description="Basic and acidic residues" evidence="1">
    <location>
        <begin position="26"/>
        <end position="35"/>
    </location>
</feature>
<dbReference type="Proteomes" id="UP001611339">
    <property type="component" value="Unassembled WGS sequence"/>
</dbReference>
<evidence type="ECO:0000313" key="3">
    <source>
        <dbReference type="EMBL" id="MFI1719442.1"/>
    </source>
</evidence>
<feature type="region of interest" description="Disordered" evidence="1">
    <location>
        <begin position="1"/>
        <end position="37"/>
    </location>
</feature>
<name>A0ABW7UMC7_9ACTN</name>
<evidence type="ECO:0000313" key="4">
    <source>
        <dbReference type="Proteomes" id="UP001611339"/>
    </source>
</evidence>